<dbReference type="VEuPathDB" id="HostDB:ENSG00000153914"/>
<dbReference type="AlphaFoldDB" id="E5RK30"/>
<reference evidence="1 2" key="2">
    <citation type="journal article" date="2004" name="Nature">
        <title>The DNA sequence and comparative analysis of human chromosome 5.</title>
        <authorList>
            <person name="Schmutz J."/>
            <person name="Martin J."/>
            <person name="Terry A."/>
            <person name="Couronne O."/>
            <person name="Grimwood J."/>
            <person name="Lowry S."/>
            <person name="Gordon L.A."/>
            <person name="Scott D."/>
            <person name="Xie G."/>
            <person name="Huang W."/>
            <person name="Hellsten U."/>
            <person name="Tran-Gyamfi M."/>
            <person name="She X."/>
            <person name="Prabhakar S."/>
            <person name="Aerts A."/>
            <person name="Altherr M."/>
            <person name="Bajorek E."/>
            <person name="Black S."/>
            <person name="Branscomb E."/>
            <person name="Caoile C."/>
            <person name="Challacombe J.F."/>
            <person name="Chan Y.M."/>
            <person name="Denys M."/>
            <person name="Detter J.C."/>
            <person name="Escobar J."/>
            <person name="Flowers D."/>
            <person name="Fotopulos D."/>
            <person name="Glavina T."/>
            <person name="Gomez M."/>
            <person name="Gonzales E."/>
            <person name="Goodstein D."/>
            <person name="Grigoriev I."/>
            <person name="Groza M."/>
            <person name="Hammon N."/>
            <person name="Hawkins T."/>
            <person name="Haydu L."/>
            <person name="Israni S."/>
            <person name="Jett J."/>
            <person name="Kadner K."/>
            <person name="Kimball H."/>
            <person name="Kobayashi A."/>
            <person name="Lopez F."/>
            <person name="Lou Y."/>
            <person name="Martinez D."/>
            <person name="Medina C."/>
            <person name="Morgan J."/>
            <person name="Nandkeshwar R."/>
            <person name="Noonan J.P."/>
            <person name="Pitluck S."/>
            <person name="Pollard M."/>
            <person name="Predki P."/>
            <person name="Priest J."/>
            <person name="Ramirez L."/>
            <person name="Retterer J."/>
            <person name="Rodriguez A."/>
            <person name="Rogers S."/>
            <person name="Salamov A."/>
            <person name="Salazar A."/>
            <person name="Thayer N."/>
            <person name="Tice H."/>
            <person name="Tsai M."/>
            <person name="Ustaszewska A."/>
            <person name="Vo N."/>
            <person name="Wheeler J."/>
            <person name="Wu K."/>
            <person name="Yang J."/>
            <person name="Dickson M."/>
            <person name="Cheng J.F."/>
            <person name="Eichler E.E."/>
            <person name="Olsen A."/>
            <person name="Pennacchio L.A."/>
            <person name="Rokhsar D.S."/>
            <person name="Richardson P."/>
            <person name="Lucas S.M."/>
            <person name="Myers R.M."/>
            <person name="Rubin E.M."/>
        </authorList>
    </citation>
    <scope>NUCLEOTIDE SEQUENCE [LARGE SCALE GENOMIC DNA]</scope>
</reference>
<name>E5RK30_HUMAN</name>
<dbReference type="ExpressionAtlas" id="E5RK30">
    <property type="expression patterns" value="baseline and differential"/>
</dbReference>
<dbReference type="EMBL" id="AC008772">
    <property type="status" value="NOT_ANNOTATED_CDS"/>
    <property type="molecule type" value="Genomic_DNA"/>
</dbReference>
<accession>E5RK30</accession>
<dbReference type="GeneTree" id="ENSGT00730000110872"/>
<dbReference type="HOGENOM" id="CLU_3260337_0_0_1"/>
<dbReference type="Ensembl" id="ENST00000520953.5">
    <property type="protein sequence ID" value="ENSP00000428970.1"/>
    <property type="gene ID" value="ENSG00000153914.16"/>
</dbReference>
<dbReference type="ChiTaRS" id="SREK1">
    <property type="organism name" value="human"/>
</dbReference>
<dbReference type="HGNC" id="HGNC:17882">
    <property type="gene designation" value="SREK1"/>
</dbReference>
<dbReference type="Ensembl" id="ENST00000520953.5">
    <property type="protein sequence ID" value="ENSP00000428970.1"/>
    <property type="gene ID" value="ENSG00000153914.17"/>
</dbReference>
<sequence>MNSGGGFGLGLGFGLTPTSVIQSSDSCSLCRSDAANTNGCHV</sequence>
<gene>
    <name evidence="1" type="primary">SREK1</name>
</gene>
<reference evidence="1 2" key="3">
    <citation type="journal article" date="2004" name="Nature">
        <title>Finishing the euchromatic sequence of the human genome.</title>
        <authorList>
            <consortium name="International Human Genome Sequencing Consortium"/>
        </authorList>
    </citation>
    <scope>NUCLEOTIDE SEQUENCE [LARGE SCALE GENOMIC DNA]</scope>
</reference>
<reference evidence="1 2" key="1">
    <citation type="journal article" date="2001" name="Nature">
        <title>Initial sequencing and analysis of the human genome.</title>
        <authorList>
            <consortium name="International Human Genome Sequencing Consortium"/>
            <person name="Lander E.S."/>
            <person name="Linton L.M."/>
            <person name="Birren B."/>
            <person name="Nusbaum C."/>
            <person name="Zody M.C."/>
            <person name="Baldwin J."/>
            <person name="Devon K."/>
            <person name="Dewar K."/>
            <person name="Doyle M."/>
            <person name="FitzHugh W."/>
            <person name="Funke R."/>
            <person name="Gage D."/>
            <person name="Harris K."/>
            <person name="Heaford A."/>
            <person name="Howland J."/>
            <person name="Kann L."/>
            <person name="Lehoczky J."/>
            <person name="LeVine R."/>
            <person name="McEwan P."/>
            <person name="McKernan K."/>
            <person name="Meldrim J."/>
            <person name="Mesirov J.P."/>
            <person name="Miranda C."/>
            <person name="Morris W."/>
            <person name="Naylor J."/>
            <person name="Raymond C."/>
            <person name="Rosetti M."/>
            <person name="Santos R."/>
            <person name="Sheridan A."/>
            <person name="Sougnez C."/>
            <person name="Stange-Thomann N."/>
            <person name="Stojanovic N."/>
            <person name="Subramanian A."/>
            <person name="Wyman D."/>
            <person name="Rogers J."/>
            <person name="Sulston J."/>
            <person name="Ainscough R."/>
            <person name="Beck S."/>
            <person name="Bentley D."/>
            <person name="Burton J."/>
            <person name="Clee C."/>
            <person name="Carter N."/>
            <person name="Coulson A."/>
            <person name="Deadman R."/>
            <person name="Deloukas P."/>
            <person name="Dunham A."/>
            <person name="Dunham I."/>
            <person name="Durbin R."/>
            <person name="French L."/>
            <person name="Grafham D."/>
            <person name="Gregory S."/>
            <person name="Hubbard T."/>
            <person name="Humphray S."/>
            <person name="Hunt A."/>
            <person name="Jones M."/>
            <person name="Lloyd C."/>
            <person name="McMurray A."/>
            <person name="Matthews L."/>
            <person name="Mercer S."/>
            <person name="Milne S."/>
            <person name="Mullikin J.C."/>
            <person name="Mungall A."/>
            <person name="Plumb R."/>
            <person name="Ross M."/>
            <person name="Shownkeen R."/>
            <person name="Sims S."/>
            <person name="Waterston R.H."/>
            <person name="Wilson R.K."/>
            <person name="Hillier L.W."/>
            <person name="McPherson J.D."/>
            <person name="Marra M.A."/>
            <person name="Mardis E.R."/>
            <person name="Fulton L.A."/>
            <person name="Chinwalla A.T."/>
            <person name="Pepin K.H."/>
            <person name="Gish W.R."/>
            <person name="Chissoe S.L."/>
            <person name="Wendl M.C."/>
            <person name="Delehaunty K.D."/>
            <person name="Miner T.L."/>
            <person name="Delehaunty A."/>
            <person name="Kramer J.B."/>
            <person name="Cook L.L."/>
            <person name="Fulton R.S."/>
            <person name="Johnson D.L."/>
            <person name="Minx P.J."/>
            <person name="Clifton S.W."/>
            <person name="Hawkins T."/>
            <person name="Branscomb E."/>
            <person name="Predki P."/>
            <person name="Richardson P."/>
            <person name="Wenning S."/>
            <person name="Slezak T."/>
            <person name="Doggett N."/>
            <person name="Cheng J.F."/>
            <person name="Olsen A."/>
            <person name="Lucas S."/>
            <person name="Elkin C."/>
            <person name="Uberbacher E."/>
            <person name="Frazier M."/>
            <person name="Gibbs R.A."/>
            <person name="Muzny D.M."/>
            <person name="Scherer S.E."/>
            <person name="Bouck J.B."/>
            <person name="Sodergren E.J."/>
            <person name="Worley K.C."/>
            <person name="Rives C.M."/>
            <person name="Gorrell J.H."/>
            <person name="Metzker M.L."/>
            <person name="Naylor S.L."/>
            <person name="Kucherlapati R.S."/>
            <person name="Nelson D.L."/>
            <person name="Weinstock G.M."/>
            <person name="Sakaki Y."/>
            <person name="Fujiyama A."/>
            <person name="Hattori M."/>
            <person name="Yada T."/>
            <person name="Toyoda A."/>
            <person name="Itoh T."/>
            <person name="Kawagoe C."/>
            <person name="Watanabe H."/>
            <person name="Totoki Y."/>
            <person name="Taylor T."/>
            <person name="Weissenbach J."/>
            <person name="Heilig R."/>
            <person name="Saurin W."/>
            <person name="Artiguenave F."/>
            <person name="Brottier P."/>
            <person name="Bruls T."/>
            <person name="Pelletier E."/>
            <person name="Robert C."/>
            <person name="Wincker P."/>
            <person name="Smith D.R."/>
            <person name="Doucette-Stamm L."/>
            <person name="Rubenfield M."/>
            <person name="Weinstock K."/>
            <person name="Lee H.M."/>
            <person name="Dubois J."/>
            <person name="Rosenthal A."/>
            <person name="Platzer M."/>
            <person name="Nyakatura G."/>
            <person name="Taudien S."/>
            <person name="Rump A."/>
            <person name="Yang H."/>
            <person name="Yu J."/>
            <person name="Wang J."/>
            <person name="Huang G."/>
            <person name="Gu J."/>
            <person name="Hood L."/>
            <person name="Rowen L."/>
            <person name="Madan A."/>
            <person name="Qin S."/>
            <person name="Davis R.W."/>
            <person name="Federspiel N.A."/>
            <person name="Abola A.P."/>
            <person name="Proctor M.J."/>
            <person name="Myers R.M."/>
            <person name="Schmutz J."/>
            <person name="Dickson M."/>
            <person name="Grimwood J."/>
            <person name="Cox D.R."/>
            <person name="Olson M.V."/>
            <person name="Kaul R."/>
            <person name="Raymond C."/>
            <person name="Shimizu N."/>
            <person name="Kawasaki K."/>
            <person name="Minoshima S."/>
            <person name="Evans G.A."/>
            <person name="Athanasiou M."/>
            <person name="Schultz R."/>
            <person name="Roe B.A."/>
            <person name="Chen F."/>
            <person name="Pan H."/>
            <person name="Ramser J."/>
            <person name="Lehrach H."/>
            <person name="Reinhardt R."/>
            <person name="McCombie W.R."/>
            <person name="de la Bastide M."/>
            <person name="Dedhia N."/>
            <person name="Blocker H."/>
            <person name="Hornischer K."/>
            <person name="Nordsiek G."/>
            <person name="Agarwala R."/>
            <person name="Aravind L."/>
            <person name="Bailey J.A."/>
            <person name="Bateman A."/>
            <person name="Batzoglou S."/>
            <person name="Birney E."/>
            <person name="Bork P."/>
            <person name="Brown D.G."/>
            <person name="Burge C.B."/>
            <person name="Cerutti L."/>
            <person name="Chen H.C."/>
            <person name="Church D."/>
            <person name="Clamp M."/>
            <person name="Copley R.R."/>
            <person name="Doerks T."/>
            <person name="Eddy S.R."/>
            <person name="Eichler E.E."/>
            <person name="Furey T.S."/>
            <person name="Galagan J."/>
            <person name="Gilbert J.G."/>
            <person name="Harmon C."/>
            <person name="Hayashizaki Y."/>
            <person name="Haussler D."/>
            <person name="Hermjakob H."/>
            <person name="Hokamp K."/>
            <person name="Jang W."/>
            <person name="Johnson L.S."/>
            <person name="Jones T.A."/>
            <person name="Kasif S."/>
            <person name="Kaspryzk A."/>
            <person name="Kennedy S."/>
            <person name="Kent W.J."/>
            <person name="Kitts P."/>
            <person name="Koonin E.V."/>
            <person name="Korf I."/>
            <person name="Kulp D."/>
            <person name="Lancet D."/>
            <person name="Lowe T.M."/>
            <person name="McLysaght A."/>
            <person name="Mikkelsen T."/>
            <person name="Moran J.V."/>
            <person name="Mulder N."/>
            <person name="Pollara V.J."/>
            <person name="Ponting C.P."/>
            <person name="Schuler G."/>
            <person name="Schultz J."/>
            <person name="Slater G."/>
            <person name="Smit A.F."/>
            <person name="Stupka E."/>
            <person name="Szustakowski J."/>
            <person name="Thierry-Mieg D."/>
            <person name="Thierry-Mieg J."/>
            <person name="Wagner L."/>
            <person name="Wallis J."/>
            <person name="Wheeler R."/>
            <person name="Williams A."/>
            <person name="Wolf Y.I."/>
            <person name="Wolfe K.H."/>
            <person name="Yang S.P."/>
            <person name="Yeh R.F."/>
            <person name="Collins F."/>
            <person name="Guyer M.S."/>
            <person name="Peterson J."/>
            <person name="Felsenfeld A."/>
            <person name="Wetterstrand K.A."/>
            <person name="Patrinos A."/>
            <person name="Morgan M.J."/>
            <person name="de Jong P."/>
            <person name="Catanese J.J."/>
            <person name="Osoegawa K."/>
            <person name="Shizuya H."/>
            <person name="Choi S."/>
            <person name="Chen Y.J."/>
        </authorList>
    </citation>
    <scope>NUCLEOTIDE SEQUENCE [LARGE SCALE GENOMIC DNA]</scope>
</reference>
<dbReference type="UCSC" id="uc063ecb.1">
    <property type="organism name" value="human"/>
</dbReference>
<keyword evidence="2" id="KW-1185">Reference proteome</keyword>
<proteinExistence type="predicted"/>
<evidence type="ECO:0000313" key="2">
    <source>
        <dbReference type="Proteomes" id="UP000005640"/>
    </source>
</evidence>
<dbReference type="Proteomes" id="UP000005640">
    <property type="component" value="Chromosome 5"/>
</dbReference>
<dbReference type="Bgee" id="ENSG00000153914">
    <property type="expression patterns" value="Expressed in sural nerve and 208 other cell types or tissues"/>
</dbReference>
<dbReference type="OrthoDB" id="7763451at2759"/>
<protein>
    <submittedName>
        <fullName evidence="1">Splicing regulatory glutamic acid and lysine rich protein 1</fullName>
    </submittedName>
</protein>
<evidence type="ECO:0000313" key="1">
    <source>
        <dbReference type="Ensembl" id="ENSP00000428970.1"/>
    </source>
</evidence>
<reference evidence="1" key="5">
    <citation type="submission" date="2025-09" db="UniProtKB">
        <authorList>
            <consortium name="Ensembl"/>
        </authorList>
    </citation>
    <scope>IDENTIFICATION</scope>
</reference>
<organism evidence="1 2">
    <name type="scientific">Homo sapiens</name>
    <name type="common">Human</name>
    <dbReference type="NCBI Taxonomy" id="9606"/>
    <lineage>
        <taxon>Eukaryota</taxon>
        <taxon>Metazoa</taxon>
        <taxon>Chordata</taxon>
        <taxon>Craniata</taxon>
        <taxon>Vertebrata</taxon>
        <taxon>Euteleostomi</taxon>
        <taxon>Mammalia</taxon>
        <taxon>Eutheria</taxon>
        <taxon>Euarchontoglires</taxon>
        <taxon>Primates</taxon>
        <taxon>Haplorrhini</taxon>
        <taxon>Catarrhini</taxon>
        <taxon>Hominidae</taxon>
        <taxon>Homo</taxon>
    </lineage>
</organism>
<dbReference type="OpenTargets" id="ENSG00000153914"/>
<reference evidence="1" key="4">
    <citation type="submission" date="2025-08" db="UniProtKB">
        <authorList>
            <consortium name="Ensembl"/>
        </authorList>
    </citation>
    <scope>IDENTIFICATION</scope>
</reference>
<dbReference type="EMBL" id="AC025442">
    <property type="status" value="NOT_ANNOTATED_CDS"/>
    <property type="molecule type" value="Genomic_DNA"/>
</dbReference>